<reference evidence="9" key="1">
    <citation type="submission" date="2022-11" db="EMBL/GenBank/DDBJ databases">
        <authorList>
            <person name="Petersen C."/>
        </authorList>
    </citation>
    <scope>NUCLEOTIDE SEQUENCE</scope>
    <source>
        <strain evidence="9">IBT 19713</strain>
    </source>
</reference>
<dbReference type="GeneID" id="83207173"/>
<evidence type="ECO:0000256" key="3">
    <source>
        <dbReference type="ARBA" id="ARBA00022692"/>
    </source>
</evidence>
<evidence type="ECO:0000256" key="4">
    <source>
        <dbReference type="ARBA" id="ARBA00022989"/>
    </source>
</evidence>
<evidence type="ECO:0000259" key="8">
    <source>
        <dbReference type="PROSITE" id="PS50850"/>
    </source>
</evidence>
<feature type="transmembrane region" description="Helical" evidence="7">
    <location>
        <begin position="150"/>
        <end position="168"/>
    </location>
</feature>
<organism evidence="9 10">
    <name type="scientific">Penicillium chermesinum</name>
    <dbReference type="NCBI Taxonomy" id="63820"/>
    <lineage>
        <taxon>Eukaryota</taxon>
        <taxon>Fungi</taxon>
        <taxon>Dikarya</taxon>
        <taxon>Ascomycota</taxon>
        <taxon>Pezizomycotina</taxon>
        <taxon>Eurotiomycetes</taxon>
        <taxon>Eurotiomycetidae</taxon>
        <taxon>Eurotiales</taxon>
        <taxon>Aspergillaceae</taxon>
        <taxon>Penicillium</taxon>
    </lineage>
</organism>
<feature type="region of interest" description="Disordered" evidence="6">
    <location>
        <begin position="1"/>
        <end position="25"/>
    </location>
</feature>
<keyword evidence="10" id="KW-1185">Reference proteome</keyword>
<dbReference type="GO" id="GO:0016020">
    <property type="term" value="C:membrane"/>
    <property type="evidence" value="ECO:0007669"/>
    <property type="project" value="UniProtKB-SubCell"/>
</dbReference>
<evidence type="ECO:0000256" key="7">
    <source>
        <dbReference type="SAM" id="Phobius"/>
    </source>
</evidence>
<keyword evidence="3 7" id="KW-0812">Transmembrane</keyword>
<reference evidence="9" key="2">
    <citation type="journal article" date="2023" name="IMA Fungus">
        <title>Comparative genomic study of the Penicillium genus elucidates a diverse pangenome and 15 lateral gene transfer events.</title>
        <authorList>
            <person name="Petersen C."/>
            <person name="Sorensen T."/>
            <person name="Nielsen M.R."/>
            <person name="Sondergaard T.E."/>
            <person name="Sorensen J.L."/>
            <person name="Fitzpatrick D.A."/>
            <person name="Frisvad J.C."/>
            <person name="Nielsen K.L."/>
        </authorList>
    </citation>
    <scope>NUCLEOTIDE SEQUENCE</scope>
    <source>
        <strain evidence="9">IBT 19713</strain>
    </source>
</reference>
<dbReference type="Gene3D" id="1.20.1250.20">
    <property type="entry name" value="MFS general substrate transporter like domains"/>
    <property type="match status" value="1"/>
</dbReference>
<dbReference type="SUPFAM" id="SSF103473">
    <property type="entry name" value="MFS general substrate transporter"/>
    <property type="match status" value="1"/>
</dbReference>
<dbReference type="InterPro" id="IPR020846">
    <property type="entry name" value="MFS_dom"/>
</dbReference>
<dbReference type="FunFam" id="1.20.1250.20:FF:000247">
    <property type="entry name" value="MFS general substrate transporter"/>
    <property type="match status" value="1"/>
</dbReference>
<feature type="transmembrane region" description="Helical" evidence="7">
    <location>
        <begin position="245"/>
        <end position="266"/>
    </location>
</feature>
<feature type="transmembrane region" description="Helical" evidence="7">
    <location>
        <begin position="180"/>
        <end position="200"/>
    </location>
</feature>
<dbReference type="AlphaFoldDB" id="A0A9W9TAW6"/>
<proteinExistence type="predicted"/>
<feature type="transmembrane region" description="Helical" evidence="7">
    <location>
        <begin position="415"/>
        <end position="437"/>
    </location>
</feature>
<dbReference type="Pfam" id="PF07690">
    <property type="entry name" value="MFS_1"/>
    <property type="match status" value="1"/>
</dbReference>
<dbReference type="PANTHER" id="PTHR43791:SF104">
    <property type="entry name" value="MAJOR FACILITATOR SUPERFAMILY (MFS) PROFILE DOMAIN-CONTAINING PROTEIN-RELATED"/>
    <property type="match status" value="1"/>
</dbReference>
<dbReference type="Proteomes" id="UP001150941">
    <property type="component" value="Unassembled WGS sequence"/>
</dbReference>
<evidence type="ECO:0000313" key="10">
    <source>
        <dbReference type="Proteomes" id="UP001150941"/>
    </source>
</evidence>
<keyword evidence="4 7" id="KW-1133">Transmembrane helix</keyword>
<evidence type="ECO:0000313" key="9">
    <source>
        <dbReference type="EMBL" id="KAJ5214895.1"/>
    </source>
</evidence>
<evidence type="ECO:0000256" key="1">
    <source>
        <dbReference type="ARBA" id="ARBA00004141"/>
    </source>
</evidence>
<dbReference type="GO" id="GO:0022857">
    <property type="term" value="F:transmembrane transporter activity"/>
    <property type="evidence" value="ECO:0007669"/>
    <property type="project" value="InterPro"/>
</dbReference>
<protein>
    <submittedName>
        <fullName evidence="9">Major facilitator superfamily domain general substrate transporter</fullName>
    </submittedName>
</protein>
<comment type="subcellular location">
    <subcellularLocation>
        <location evidence="1">Membrane</location>
        <topology evidence="1">Multi-pass membrane protein</topology>
    </subcellularLocation>
</comment>
<feature type="transmembrane region" description="Helical" evidence="7">
    <location>
        <begin position="388"/>
        <end position="409"/>
    </location>
</feature>
<dbReference type="FunFam" id="1.20.1250.20:FF:000106">
    <property type="entry name" value="MFS transporter, putative"/>
    <property type="match status" value="1"/>
</dbReference>
<dbReference type="EMBL" id="JAPQKS010000009">
    <property type="protein sequence ID" value="KAJ5214895.1"/>
    <property type="molecule type" value="Genomic_DNA"/>
</dbReference>
<feature type="domain" description="Major facilitator superfamily (MFS) profile" evidence="8">
    <location>
        <begin position="83"/>
        <end position="507"/>
    </location>
</feature>
<accession>A0A9W9TAW6</accession>
<evidence type="ECO:0000256" key="2">
    <source>
        <dbReference type="ARBA" id="ARBA00022448"/>
    </source>
</evidence>
<feature type="transmembrane region" description="Helical" evidence="7">
    <location>
        <begin position="212"/>
        <end position="233"/>
    </location>
</feature>
<keyword evidence="2" id="KW-0813">Transport</keyword>
<dbReference type="PANTHER" id="PTHR43791">
    <property type="entry name" value="PERMEASE-RELATED"/>
    <property type="match status" value="1"/>
</dbReference>
<comment type="caution">
    <text evidence="9">The sequence shown here is derived from an EMBL/GenBank/DDBJ whole genome shotgun (WGS) entry which is preliminary data.</text>
</comment>
<gene>
    <name evidence="9" type="ORF">N7468_010574</name>
</gene>
<feature type="transmembrane region" description="Helical" evidence="7">
    <location>
        <begin position="120"/>
        <end position="138"/>
    </location>
</feature>
<dbReference type="InterPro" id="IPR036259">
    <property type="entry name" value="MFS_trans_sf"/>
</dbReference>
<keyword evidence="5 7" id="KW-0472">Membrane</keyword>
<dbReference type="RefSeq" id="XP_058325392.1">
    <property type="nucleotide sequence ID" value="XM_058479869.1"/>
</dbReference>
<feature type="transmembrane region" description="Helical" evidence="7">
    <location>
        <begin position="449"/>
        <end position="471"/>
    </location>
</feature>
<feature type="transmembrane region" description="Helical" evidence="7">
    <location>
        <begin position="357"/>
        <end position="376"/>
    </location>
</feature>
<dbReference type="InterPro" id="IPR011701">
    <property type="entry name" value="MFS"/>
</dbReference>
<sequence>MAIEAKDATQVAADPKGSQRTLDTNLSDTEWQQSKTQAVKGTFDLTEGQHLYRPIDGYEGLHRWDPDFTWTESEEKRLIDIRVCTFACVTFFALQLDRGNISQALSSTLLEDLHMNTNDYNLGQTIFLVVFLVAEMPSQLISKRLGPDRWIPIQMILWSIIAACQAFLSGRGSFFACRALLGLFEGGFIPDTVLFLSFFYKSNELPNRLTCFWVSYTVAGIIGSFLAFGFLHIKDSHGGGSWRYLFAYEGLITGVIGIIAIFWMPASPVQTKGGFRGREGWFNEHEEKIIVNRILRDDPSKGSMHNRQPVTPRRLWESLKDYHMWPIFLVGLIWQLPTTPANSYLTLQLRSVGFSTFQTNLLTIPSAVIAIITMITTTQLAERTNQRLLLGACCELWYLALVIALEVLPEKAMPWPRWAILTLLVGGPSIHPVLVALTSRNAGSVRTRTVASALYNMAIQLSAIAGSNIYVNDDKPYYKHGNKVLIAMAVTSFVLFIAAKFFYDWWNRHYASKWAAMSSEQREHYLRENPEMTNKRYDFRFAS</sequence>
<dbReference type="OrthoDB" id="1935484at2759"/>
<name>A0A9W9TAW6_9EURO</name>
<dbReference type="PROSITE" id="PS50850">
    <property type="entry name" value="MFS"/>
    <property type="match status" value="1"/>
</dbReference>
<evidence type="ECO:0000256" key="6">
    <source>
        <dbReference type="SAM" id="MobiDB-lite"/>
    </source>
</evidence>
<feature type="transmembrane region" description="Helical" evidence="7">
    <location>
        <begin position="483"/>
        <end position="503"/>
    </location>
</feature>
<evidence type="ECO:0000256" key="5">
    <source>
        <dbReference type="ARBA" id="ARBA00023136"/>
    </source>
</evidence>